<gene>
    <name evidence="5" type="primary">LOC104709698</name>
</gene>
<dbReference type="Proteomes" id="UP000694864">
    <property type="component" value="Chromosome 8"/>
</dbReference>
<accession>A0ABM0TD66</accession>
<feature type="compositionally biased region" description="Basic and acidic residues" evidence="1">
    <location>
        <begin position="336"/>
        <end position="349"/>
    </location>
</feature>
<dbReference type="Pfam" id="PF14111">
    <property type="entry name" value="DUF4283"/>
    <property type="match status" value="1"/>
</dbReference>
<sequence length="357" mass="40737">MAAELWNDLQYMVLGRDDPELFIPSSAYAGALARNRLSLIGRLLNPTLQDRRRVLSALPAQWDIYDRVHGHFLDDSYVQFRFSSESDLASVLRRGPWVFENWFVALQRWEDFPREDFLTSIDLWVQIRGIPLPYVSDTTVRFIANTLGEVVALDFNEETTTQIAFIRVKIRVELTNRLRFFRKVRFESGERAMIGFEYEKLKKVCTNCCRFNHDLAHCPYLAPPAFDDDYLDVPQAPGQDEEGISSLNSCNEDIKSDQSSAISSYSPISQPPRPATPAPNLEEFFAANPLQCFPSSSSTSIKVSSDPLFSTVGKPKGKYEIGESSKRKKGKQMHMGTDRNTRQCRKDPGLRFYPVLP</sequence>
<dbReference type="InterPro" id="IPR025558">
    <property type="entry name" value="DUF4283"/>
</dbReference>
<dbReference type="PANTHER" id="PTHR31286">
    <property type="entry name" value="GLYCINE-RICH CELL WALL STRUCTURAL PROTEIN 1.8-LIKE"/>
    <property type="match status" value="1"/>
</dbReference>
<evidence type="ECO:0000259" key="3">
    <source>
        <dbReference type="Pfam" id="PF14392"/>
    </source>
</evidence>
<evidence type="ECO:0000256" key="1">
    <source>
        <dbReference type="SAM" id="MobiDB-lite"/>
    </source>
</evidence>
<feature type="region of interest" description="Disordered" evidence="1">
    <location>
        <begin position="312"/>
        <end position="357"/>
    </location>
</feature>
<evidence type="ECO:0000259" key="2">
    <source>
        <dbReference type="Pfam" id="PF14111"/>
    </source>
</evidence>
<organism evidence="4 5">
    <name type="scientific">Camelina sativa</name>
    <name type="common">False flax</name>
    <name type="synonym">Myagrum sativum</name>
    <dbReference type="NCBI Taxonomy" id="90675"/>
    <lineage>
        <taxon>Eukaryota</taxon>
        <taxon>Viridiplantae</taxon>
        <taxon>Streptophyta</taxon>
        <taxon>Embryophyta</taxon>
        <taxon>Tracheophyta</taxon>
        <taxon>Spermatophyta</taxon>
        <taxon>Magnoliopsida</taxon>
        <taxon>eudicotyledons</taxon>
        <taxon>Gunneridae</taxon>
        <taxon>Pentapetalae</taxon>
        <taxon>rosids</taxon>
        <taxon>malvids</taxon>
        <taxon>Brassicales</taxon>
        <taxon>Brassicaceae</taxon>
        <taxon>Camelineae</taxon>
        <taxon>Camelina</taxon>
    </lineage>
</organism>
<dbReference type="PANTHER" id="PTHR31286:SF162">
    <property type="entry name" value="DUF4283 DOMAIN-CONTAINING PROTEIN-RELATED"/>
    <property type="match status" value="1"/>
</dbReference>
<name>A0ABM0TD66_CAMSA</name>
<reference evidence="4" key="1">
    <citation type="journal article" date="2014" name="Nat. Commun.">
        <title>The emerging biofuel crop Camelina sativa retains a highly undifferentiated hexaploid genome structure.</title>
        <authorList>
            <person name="Kagale S."/>
            <person name="Koh C."/>
            <person name="Nixon J."/>
            <person name="Bollina V."/>
            <person name="Clarke W.E."/>
            <person name="Tuteja R."/>
            <person name="Spillane C."/>
            <person name="Robinson S.J."/>
            <person name="Links M.G."/>
            <person name="Clarke C."/>
            <person name="Higgins E.E."/>
            <person name="Huebert T."/>
            <person name="Sharpe A.G."/>
            <person name="Parkin I.A."/>
        </authorList>
    </citation>
    <scope>NUCLEOTIDE SEQUENCE [LARGE SCALE GENOMIC DNA]</scope>
    <source>
        <strain evidence="4">cv. DH55</strain>
    </source>
</reference>
<feature type="domain" description="Zinc knuckle CX2CX4HX4C" evidence="3">
    <location>
        <begin position="173"/>
        <end position="220"/>
    </location>
</feature>
<feature type="domain" description="DUF4283" evidence="2">
    <location>
        <begin position="33"/>
        <end position="111"/>
    </location>
</feature>
<dbReference type="Pfam" id="PF14392">
    <property type="entry name" value="zf-CCHC_4"/>
    <property type="match status" value="1"/>
</dbReference>
<reference evidence="5" key="2">
    <citation type="submission" date="2025-08" db="UniProtKB">
        <authorList>
            <consortium name="RefSeq"/>
        </authorList>
    </citation>
    <scope>IDENTIFICATION</scope>
    <source>
        <tissue evidence="5">Leaf</tissue>
    </source>
</reference>
<dbReference type="RefSeq" id="XP_010424570.1">
    <property type="nucleotide sequence ID" value="XM_010426268.1"/>
</dbReference>
<keyword evidence="4" id="KW-1185">Reference proteome</keyword>
<protein>
    <submittedName>
        <fullName evidence="5">Uncharacterized protein At4g02000-like</fullName>
    </submittedName>
</protein>
<evidence type="ECO:0000313" key="4">
    <source>
        <dbReference type="Proteomes" id="UP000694864"/>
    </source>
</evidence>
<proteinExistence type="predicted"/>
<dbReference type="GeneID" id="104709698"/>
<evidence type="ECO:0000313" key="5">
    <source>
        <dbReference type="RefSeq" id="XP_010424570.1"/>
    </source>
</evidence>
<dbReference type="InterPro" id="IPR025836">
    <property type="entry name" value="Zn_knuckle_CX2CX4HX4C"/>
</dbReference>
<dbReference type="InterPro" id="IPR040256">
    <property type="entry name" value="At4g02000-like"/>
</dbReference>
<feature type="region of interest" description="Disordered" evidence="1">
    <location>
        <begin position="261"/>
        <end position="280"/>
    </location>
</feature>
<feature type="region of interest" description="Disordered" evidence="1">
    <location>
        <begin position="231"/>
        <end position="250"/>
    </location>
</feature>